<dbReference type="PANTHER" id="PTHR46241:SF1">
    <property type="entry name" value="OUTER DYNEIN ARM-DOCKING COMPLEX SUBUNIT 2"/>
    <property type="match status" value="1"/>
</dbReference>
<evidence type="ECO:0000313" key="2">
    <source>
        <dbReference type="EMBL" id="EAS03434.2"/>
    </source>
</evidence>
<evidence type="ECO:0000313" key="3">
    <source>
        <dbReference type="Proteomes" id="UP000009168"/>
    </source>
</evidence>
<dbReference type="InterPro" id="IPR016024">
    <property type="entry name" value="ARM-type_fold"/>
</dbReference>
<dbReference type="OrthoDB" id="296362at2759"/>
<dbReference type="KEGG" id="tet:TTHERM_00732810"/>
<dbReference type="eggNOG" id="ENOG502T2TF">
    <property type="taxonomic scope" value="Eukaryota"/>
</dbReference>
<sequence length="2776" mass="317104">MYSSRSSQNKQLLKPDKGIISVLEQIKQNPKFKKLLNFQLNALISFITPPNPKFRENAMFVIQEQLHINIIQALENHSSDDSIVLNSCHVLEKLIGYGNNRNEEIVQLLVEGNIMKGINSTLNNPDYIKSKESIKQLLSLINIFIVNPAIALKFIEQNTLESLMNCLRSKNIEDVSQIQGLETLNNFLNYPSVLQKVIQKQIIPQFCETLYDCVLSTLSVSLGFKFIQKIIQTKEGLEYVKQCNIIKTIVSIMSCLSGDKSISNLGSYILSRIINENTIQNALRDLKQQSGDLIFQSALLSNLVLASEQMEELIEKGDVLKEVLNLVKQFKDNVQEDNVCVLKNCFITLARIANLNSKQAKNLVNEGGIDILSDFVENDNPQVFISIIETFQLLLNSYDGAFDIIKKKGIIKTIIDFADTVHSDNVLVGRSISQFLSIIANQKEGASYIIQNNAIFLLIKIFKACKKYKNVIENVTKILSQLAEDKASVKQLGQKSFIQEIIEVCNDHPEWRKSCQYSIQCISLLVNHNKQLVDTLKDLDIVETIISIVNKKAYMLILSKENQQDDESYEELEGNVEYDQSDLEEIFKMKKENKVVEESNEKLEQKILKTSKDILQFVFTIDDIMSVSEQIEGLYEELVSQNEPDRQQEYSILLEMSIIKLGLGISILPSESLEMGVHQICLKISKTFINDLEQLPNNQFENEEILIAMNLFYLYTSELFENDQTQSQYTSLRFIDYFIELSSNILGKFTKNPLRQHLKCLLQILKRSNQNKPQVKIIRTQNSNNKSGKQQTLPAVTLIKNILNLIKKNIEDFDLLILSLDILVLLTQLSKQFQQEDLIINLLIEEGAFKFIISNLELFINAELGVRCFSFLEIALKQQEQLVTESLIKLKALPILMNYIVSMNNSPLIRQAAQEILQILSNYQESDFQKNEESTSISALKQKSNNPFQVHSSHQQQSELYSITQIQQNSIIQSEAGLQEEDFKHLIASIDPEQNISNKNFSLQNSSTSLESITNYVLIDRNLEQMIGFDIIIAINNLIGYIIIQDENELALTGNLFVSERLLVGSLQIIIRILQSSINQKEKALYQITDSLLIQKILSLLNLKQHSVLIVLNTAIAFEELLKEEILREETLNLVNEQKICELLFTLLEKMNSLEENEVSQQLYRLIFTMAQISPQSASQLSNKDFVKSILRKIKVLMTSDTTKIQSQLSENLKCFLTLAESQKTQEIILNENGLECLYMIIKNQNIRIQEDKIEELISDTCNVIVKLSSSKIFEQYLSNEFFVIIIQALEKNANASKQVCYSYLMVLNKMLGASKKFIQQLASLNADDVIQNVQIEHSSDRQIKQLCNDLLQNFKTDNTIVSNKQIVSSLKTNDPEIIKKISKLSNSYNGFIPQDKAQVLKPNKQLIQQIIVFLKLKDLEVLKATLTLITSLSQESTETKTEILESDIPNIILNEILIQNKSDKSIILLCFEAINANLQLFNQINQFSHKILDPETTTELFNMQTHKELANLKKIFSSSQLYTFCLELIENQSVQISEKVLEFLSLSVQCSPTNILIQNEKFLLILENLAQRVQESDFFNLYSSICQVLSSIVRNEESFDYIMNSELIKTVFKNASQQSLQVLEKNEKILQKSSFLTFLYYHLELTSRLTDNEFDKTVLIQLNVVENLINLVKKLLNSQQEFVDPYSLKILKQLFECIKTIQKDRSTARVVSSLNAEKIFISFCQKINNQIKSFKNLLSLAKVPEKPSIKTIEGSLLIQDQVIESISLSIHAVTSNKSQIESLEPFKSKSNFNKLLKQILNERYESVLVSAKIVNTIESCLRYYNKEIISQFIDEVKQFEPYISSIKKIYPNIQCIQTSCNNIVQIIGGSDPRDLKYVQENNRRLTIDQKRLSSSSTKQEENSLQDSQILANLQKFQDLKNITVSEISQLLKQLENIPIKQASKEEPALLTTLHSCVQSFCKDIEKAQQLQSIGLAETLVEYIKKREEYKLDIILQILNYMYCYPKVVQKSKVVAAFINIIQKFLNTLVKNTEIKNFFKQAEGLKYSAIILSYAGPFPAALQLIHQTNIVENLLSIIRQTFEGEYIECAIQCLETLAKICSSKQISQQFLEKGGNLVIENIFQTKENNHSLLISACYVLGKASQNSAIQPKFFYLAPLLIEKINQCKQNPLVFSKACFAIASMVFNNDKHQSEILNKNPQFLNLLIEVSSQFIQSDNDLISNVCMLLNSICFKNNEAKKMVGTTNTIQLLVNISKSTTLSDSTIQQSLKTIGNLSLLEQNSVKIVKAKFMECISQIFNNKREINKELSTFSLEILQNICAVIKKVDEREDCYKLLIQEGFLQLIINCINMPEEISKIIIEIICCVIQSDSISQEFCKLDGVKISIQILEEGKVEMNSLINILRILQYLTSLTQNQILDGIFKTNLISILFNNIMKVKDSKYISKAFKIIINMLQNKNNLKLVSQDKILESFLSSFDPISIDGSAFKDYITLLDSFSSNDQVLLMICKKQVPQMIVSLQNKLENIEIVECALNFIEKLALNKLTTQSLITSNTLPYLNEVLKKLLTKQQISQKALRILEIISSSSDQNKATVAESSLQLLERLLKETQKAPEIFKMIQNTQKNIEKGVSNATRQSLITDELKEFVFKGSIAKLYKENGTSSKLRIYVANDLKEINCKKEGKQTVKSKWKMPINMIQQIKSNYETDPQGFSKSHFALSFRKKPEPETCFSIIGPPSSVRKCFFVQCGSKFEKDKWVQYLNDLILESQEQFKNIKIKF</sequence>
<organism evidence="2 3">
    <name type="scientific">Tetrahymena thermophila (strain SB210)</name>
    <dbReference type="NCBI Taxonomy" id="312017"/>
    <lineage>
        <taxon>Eukaryota</taxon>
        <taxon>Sar</taxon>
        <taxon>Alveolata</taxon>
        <taxon>Ciliophora</taxon>
        <taxon>Intramacronucleata</taxon>
        <taxon>Oligohymenophorea</taxon>
        <taxon>Hymenostomatida</taxon>
        <taxon>Tetrahymenina</taxon>
        <taxon>Tetrahymenidae</taxon>
        <taxon>Tetrahymena</taxon>
    </lineage>
</organism>
<name>Q245D0_TETTS</name>
<dbReference type="RefSeq" id="XP_001023679.2">
    <property type="nucleotide sequence ID" value="XM_001023679.2"/>
</dbReference>
<dbReference type="Gene3D" id="2.30.29.30">
    <property type="entry name" value="Pleckstrin-homology domain (PH domain)/Phosphotyrosine-binding domain (PTB)"/>
    <property type="match status" value="1"/>
</dbReference>
<dbReference type="Gene3D" id="1.25.10.10">
    <property type="entry name" value="Leucine-rich Repeat Variant"/>
    <property type="match status" value="3"/>
</dbReference>
<dbReference type="HOGENOM" id="CLU_225062_0_0_1"/>
<evidence type="ECO:0000256" key="1">
    <source>
        <dbReference type="SAM" id="Coils"/>
    </source>
</evidence>
<feature type="coiled-coil region" evidence="1">
    <location>
        <begin position="586"/>
        <end position="613"/>
    </location>
</feature>
<proteinExistence type="predicted"/>
<accession>Q245D0</accession>
<dbReference type="SUPFAM" id="SSF50729">
    <property type="entry name" value="PH domain-like"/>
    <property type="match status" value="1"/>
</dbReference>
<dbReference type="InterPro" id="IPR000225">
    <property type="entry name" value="Armadillo"/>
</dbReference>
<reference evidence="3" key="1">
    <citation type="journal article" date="2006" name="PLoS Biol.">
        <title>Macronuclear genome sequence of the ciliate Tetrahymena thermophila, a model eukaryote.</title>
        <authorList>
            <person name="Eisen J.A."/>
            <person name="Coyne R.S."/>
            <person name="Wu M."/>
            <person name="Wu D."/>
            <person name="Thiagarajan M."/>
            <person name="Wortman J.R."/>
            <person name="Badger J.H."/>
            <person name="Ren Q."/>
            <person name="Amedeo P."/>
            <person name="Jones K.M."/>
            <person name="Tallon L.J."/>
            <person name="Delcher A.L."/>
            <person name="Salzberg S.L."/>
            <person name="Silva J.C."/>
            <person name="Haas B.J."/>
            <person name="Majoros W.H."/>
            <person name="Farzad M."/>
            <person name="Carlton J.M."/>
            <person name="Smith R.K. Jr."/>
            <person name="Garg J."/>
            <person name="Pearlman R.E."/>
            <person name="Karrer K.M."/>
            <person name="Sun L."/>
            <person name="Manning G."/>
            <person name="Elde N.C."/>
            <person name="Turkewitz A.P."/>
            <person name="Asai D.J."/>
            <person name="Wilkes D.E."/>
            <person name="Wang Y."/>
            <person name="Cai H."/>
            <person name="Collins K."/>
            <person name="Stewart B.A."/>
            <person name="Lee S.R."/>
            <person name="Wilamowska K."/>
            <person name="Weinberg Z."/>
            <person name="Ruzzo W.L."/>
            <person name="Wloga D."/>
            <person name="Gaertig J."/>
            <person name="Frankel J."/>
            <person name="Tsao C.-C."/>
            <person name="Gorovsky M.A."/>
            <person name="Keeling P.J."/>
            <person name="Waller R.F."/>
            <person name="Patron N.J."/>
            <person name="Cherry J.M."/>
            <person name="Stover N.A."/>
            <person name="Krieger C.J."/>
            <person name="del Toro C."/>
            <person name="Ryder H.F."/>
            <person name="Williamson S.C."/>
            <person name="Barbeau R.A."/>
            <person name="Hamilton E.P."/>
            <person name="Orias E."/>
        </authorList>
    </citation>
    <scope>NUCLEOTIDE SEQUENCE [LARGE SCALE GENOMIC DNA]</scope>
    <source>
        <strain evidence="3">SB210</strain>
    </source>
</reference>
<dbReference type="InterPro" id="IPR011989">
    <property type="entry name" value="ARM-like"/>
</dbReference>
<dbReference type="SUPFAM" id="SSF48371">
    <property type="entry name" value="ARM repeat"/>
    <property type="match status" value="6"/>
</dbReference>
<dbReference type="EMBL" id="GG662485">
    <property type="protein sequence ID" value="EAS03434.2"/>
    <property type="molecule type" value="Genomic_DNA"/>
</dbReference>
<keyword evidence="3" id="KW-1185">Reference proteome</keyword>
<dbReference type="InParanoid" id="Q245D0"/>
<dbReference type="Proteomes" id="UP000009168">
    <property type="component" value="Unassembled WGS sequence"/>
</dbReference>
<dbReference type="GeneID" id="7847096"/>
<keyword evidence="1" id="KW-0175">Coiled coil</keyword>
<dbReference type="PANTHER" id="PTHR46241">
    <property type="entry name" value="ARMADILLO REPEAT-CONTAINING PROTEIN 4 ARMC4"/>
    <property type="match status" value="1"/>
</dbReference>
<gene>
    <name evidence="2" type="ORF">TTHERM_00732810</name>
</gene>
<dbReference type="SMART" id="SM00185">
    <property type="entry name" value="ARM"/>
    <property type="match status" value="13"/>
</dbReference>
<dbReference type="InterPro" id="IPR011993">
    <property type="entry name" value="PH-like_dom_sf"/>
</dbReference>
<protein>
    <submittedName>
        <fullName evidence="2">Uncharacterized protein</fullName>
    </submittedName>
</protein>